<dbReference type="PANTHER" id="PTHR30136:SF24">
    <property type="entry name" value="HTH-TYPE TRANSCRIPTIONAL REPRESSOR ALLR"/>
    <property type="match status" value="1"/>
</dbReference>
<dbReference type="Gene3D" id="3.30.450.40">
    <property type="match status" value="1"/>
</dbReference>
<organism evidence="6 7">
    <name type="scientific">Propioniciclava coleopterorum</name>
    <dbReference type="NCBI Taxonomy" id="2714937"/>
    <lineage>
        <taxon>Bacteria</taxon>
        <taxon>Bacillati</taxon>
        <taxon>Actinomycetota</taxon>
        <taxon>Actinomycetes</taxon>
        <taxon>Propionibacteriales</taxon>
        <taxon>Propionibacteriaceae</taxon>
        <taxon>Propioniciclava</taxon>
    </lineage>
</organism>
<dbReference type="InterPro" id="IPR036388">
    <property type="entry name" value="WH-like_DNA-bd_sf"/>
</dbReference>
<gene>
    <name evidence="6" type="ORF">G7070_10345</name>
</gene>
<dbReference type="InterPro" id="IPR005471">
    <property type="entry name" value="Tscrpt_reg_IclR_N"/>
</dbReference>
<dbReference type="SMART" id="SM00346">
    <property type="entry name" value="HTH_ICLR"/>
    <property type="match status" value="1"/>
</dbReference>
<dbReference type="SUPFAM" id="SSF55781">
    <property type="entry name" value="GAF domain-like"/>
    <property type="match status" value="1"/>
</dbReference>
<dbReference type="Pfam" id="PF01614">
    <property type="entry name" value="IclR_C"/>
    <property type="match status" value="1"/>
</dbReference>
<evidence type="ECO:0000256" key="3">
    <source>
        <dbReference type="ARBA" id="ARBA00023163"/>
    </source>
</evidence>
<dbReference type="GO" id="GO:0045892">
    <property type="term" value="P:negative regulation of DNA-templated transcription"/>
    <property type="evidence" value="ECO:0007669"/>
    <property type="project" value="TreeGrafter"/>
</dbReference>
<dbReference type="KEGG" id="prv:G7070_10345"/>
<evidence type="ECO:0000259" key="4">
    <source>
        <dbReference type="PROSITE" id="PS51077"/>
    </source>
</evidence>
<reference evidence="6 7" key="1">
    <citation type="submission" date="2020-03" db="EMBL/GenBank/DDBJ databases">
        <title>Propioniciclava sp. nov., isolated from Hydrophilus acuminatus.</title>
        <authorList>
            <person name="Hyun D.-W."/>
            <person name="Bae J.-W."/>
        </authorList>
    </citation>
    <scope>NUCLEOTIDE SEQUENCE [LARGE SCALE GENOMIC DNA]</scope>
    <source>
        <strain evidence="6 7">HDW11</strain>
    </source>
</reference>
<dbReference type="PROSITE" id="PS51077">
    <property type="entry name" value="HTH_ICLR"/>
    <property type="match status" value="1"/>
</dbReference>
<protein>
    <submittedName>
        <fullName evidence="6">IclR family transcriptional regulator</fullName>
    </submittedName>
</protein>
<accession>A0A6G7Y725</accession>
<dbReference type="Gene3D" id="1.10.10.10">
    <property type="entry name" value="Winged helix-like DNA-binding domain superfamily/Winged helix DNA-binding domain"/>
    <property type="match status" value="1"/>
</dbReference>
<dbReference type="InterPro" id="IPR014757">
    <property type="entry name" value="Tscrpt_reg_IclR_C"/>
</dbReference>
<name>A0A6G7Y725_9ACTN</name>
<sequence length="249" mass="26450">MAAEPTLINSVIRALTLLETVGDAGRPVTAKQLSRLTDIPLPTAYHLLRTLVHEGYLVRSDGGYVMGDQVGHLARAQRANAIPQRARHVLRTLQQQLGAAAYLAFLDDGEIDIVDIVDAPGAPRTDLWVGLHEAAHATALGKAILGALPDERRADYLARHPLLDLTPHTHTNRRALLAELDAEPGIAVDIQEYALGTTCIAAAVPGSHAVGAVAVSLPTTNLDTALAHRSTLRRAASLLSLALEADRLG</sequence>
<keyword evidence="2" id="KW-0238">DNA-binding</keyword>
<evidence type="ECO:0000313" key="6">
    <source>
        <dbReference type="EMBL" id="QIK72590.1"/>
    </source>
</evidence>
<dbReference type="Pfam" id="PF09339">
    <property type="entry name" value="HTH_IclR"/>
    <property type="match status" value="1"/>
</dbReference>
<dbReference type="SUPFAM" id="SSF46785">
    <property type="entry name" value="Winged helix' DNA-binding domain"/>
    <property type="match status" value="1"/>
</dbReference>
<dbReference type="EMBL" id="CP049865">
    <property type="protein sequence ID" value="QIK72590.1"/>
    <property type="molecule type" value="Genomic_DNA"/>
</dbReference>
<dbReference type="RefSeq" id="WP_166233664.1">
    <property type="nucleotide sequence ID" value="NZ_CP049865.1"/>
</dbReference>
<evidence type="ECO:0000313" key="7">
    <source>
        <dbReference type="Proteomes" id="UP000501058"/>
    </source>
</evidence>
<dbReference type="InterPro" id="IPR029016">
    <property type="entry name" value="GAF-like_dom_sf"/>
</dbReference>
<dbReference type="InterPro" id="IPR050707">
    <property type="entry name" value="HTH_MetabolicPath_Reg"/>
</dbReference>
<dbReference type="AlphaFoldDB" id="A0A6G7Y725"/>
<dbReference type="GO" id="GO:0003677">
    <property type="term" value="F:DNA binding"/>
    <property type="evidence" value="ECO:0007669"/>
    <property type="project" value="UniProtKB-KW"/>
</dbReference>
<evidence type="ECO:0000256" key="2">
    <source>
        <dbReference type="ARBA" id="ARBA00023125"/>
    </source>
</evidence>
<evidence type="ECO:0000259" key="5">
    <source>
        <dbReference type="PROSITE" id="PS51078"/>
    </source>
</evidence>
<dbReference type="Proteomes" id="UP000501058">
    <property type="component" value="Chromosome"/>
</dbReference>
<dbReference type="PROSITE" id="PS51078">
    <property type="entry name" value="ICLR_ED"/>
    <property type="match status" value="1"/>
</dbReference>
<keyword evidence="3" id="KW-0804">Transcription</keyword>
<feature type="domain" description="IclR-ED" evidence="5">
    <location>
        <begin position="69"/>
        <end position="249"/>
    </location>
</feature>
<proteinExistence type="predicted"/>
<dbReference type="InterPro" id="IPR036390">
    <property type="entry name" value="WH_DNA-bd_sf"/>
</dbReference>
<evidence type="ECO:0000256" key="1">
    <source>
        <dbReference type="ARBA" id="ARBA00023015"/>
    </source>
</evidence>
<feature type="domain" description="HTH iclR-type" evidence="4">
    <location>
        <begin position="8"/>
        <end position="68"/>
    </location>
</feature>
<dbReference type="GO" id="GO:0003700">
    <property type="term" value="F:DNA-binding transcription factor activity"/>
    <property type="evidence" value="ECO:0007669"/>
    <property type="project" value="TreeGrafter"/>
</dbReference>
<dbReference type="PANTHER" id="PTHR30136">
    <property type="entry name" value="HELIX-TURN-HELIX TRANSCRIPTIONAL REGULATOR, ICLR FAMILY"/>
    <property type="match status" value="1"/>
</dbReference>
<keyword evidence="1" id="KW-0805">Transcription regulation</keyword>
<keyword evidence="7" id="KW-1185">Reference proteome</keyword>